<name>A0A9W6GSU5_9HYPH</name>
<dbReference type="AlphaFoldDB" id="A0A9W6GSU5"/>
<feature type="region of interest" description="Disordered" evidence="1">
    <location>
        <begin position="118"/>
        <end position="142"/>
    </location>
</feature>
<dbReference type="EMBL" id="BSEC01000001">
    <property type="protein sequence ID" value="GLI92384.1"/>
    <property type="molecule type" value="Genomic_DNA"/>
</dbReference>
<sequence length="142" mass="15835">MRLILVEHGGERVFGDSAVFAARSPEWAENTFQGAGIAKLSVIAARLLDESDGRFQWNYEFAPFGPDERGGYDVFMCAEDLDEAPPQCFREIPSVLCRCFYMGFVYCLKPVIPLDPRKRAAKAEKRPEPLSETPDRAGAKTG</sequence>
<evidence type="ECO:0000313" key="3">
    <source>
        <dbReference type="Proteomes" id="UP001144323"/>
    </source>
</evidence>
<dbReference type="Proteomes" id="UP001144323">
    <property type="component" value="Unassembled WGS sequence"/>
</dbReference>
<accession>A0A9W6GSU5</accession>
<gene>
    <name evidence="2" type="ORF">LMG27198_13760</name>
</gene>
<evidence type="ECO:0000313" key="2">
    <source>
        <dbReference type="EMBL" id="GLI92384.1"/>
    </source>
</evidence>
<organism evidence="2 3">
    <name type="scientific">Methylocystis echinoides</name>
    <dbReference type="NCBI Taxonomy" id="29468"/>
    <lineage>
        <taxon>Bacteria</taxon>
        <taxon>Pseudomonadati</taxon>
        <taxon>Pseudomonadota</taxon>
        <taxon>Alphaproteobacteria</taxon>
        <taxon>Hyphomicrobiales</taxon>
        <taxon>Methylocystaceae</taxon>
        <taxon>Methylocystis</taxon>
    </lineage>
</organism>
<keyword evidence="3" id="KW-1185">Reference proteome</keyword>
<evidence type="ECO:0000256" key="1">
    <source>
        <dbReference type="SAM" id="MobiDB-lite"/>
    </source>
</evidence>
<dbReference type="RefSeq" id="WP_281801571.1">
    <property type="nucleotide sequence ID" value="NZ_BSEC01000001.1"/>
</dbReference>
<proteinExistence type="predicted"/>
<comment type="caution">
    <text evidence="2">The sequence shown here is derived from an EMBL/GenBank/DDBJ whole genome shotgun (WGS) entry which is preliminary data.</text>
</comment>
<protein>
    <submittedName>
        <fullName evidence="2">Uncharacterized protein</fullName>
    </submittedName>
</protein>
<reference evidence="2" key="1">
    <citation type="journal article" date="2023" name="Int. J. Syst. Evol. Microbiol.">
        <title>Methylocystis iwaonis sp. nov., a type II methane-oxidizing bacterium from surface soil of a rice paddy field in Japan, and emended description of the genus Methylocystis (ex Whittenbury et al. 1970) Bowman et al. 1993.</title>
        <authorList>
            <person name="Kaise H."/>
            <person name="Sawadogo J.B."/>
            <person name="Alam M.S."/>
            <person name="Ueno C."/>
            <person name="Dianou D."/>
            <person name="Shinjo R."/>
            <person name="Asakawa S."/>
        </authorList>
    </citation>
    <scope>NUCLEOTIDE SEQUENCE</scope>
    <source>
        <strain evidence="2">LMG27198</strain>
    </source>
</reference>